<organism evidence="1 2">
    <name type="scientific">Eumeta variegata</name>
    <name type="common">Bagworm moth</name>
    <name type="synonym">Eumeta japonica</name>
    <dbReference type="NCBI Taxonomy" id="151549"/>
    <lineage>
        <taxon>Eukaryota</taxon>
        <taxon>Metazoa</taxon>
        <taxon>Ecdysozoa</taxon>
        <taxon>Arthropoda</taxon>
        <taxon>Hexapoda</taxon>
        <taxon>Insecta</taxon>
        <taxon>Pterygota</taxon>
        <taxon>Neoptera</taxon>
        <taxon>Endopterygota</taxon>
        <taxon>Lepidoptera</taxon>
        <taxon>Glossata</taxon>
        <taxon>Ditrysia</taxon>
        <taxon>Tineoidea</taxon>
        <taxon>Psychidae</taxon>
        <taxon>Oiketicinae</taxon>
        <taxon>Eumeta</taxon>
    </lineage>
</organism>
<name>A0A4C1ZBK4_EUMVA</name>
<dbReference type="Proteomes" id="UP000299102">
    <property type="component" value="Unassembled WGS sequence"/>
</dbReference>
<dbReference type="AlphaFoldDB" id="A0A4C1ZBK4"/>
<evidence type="ECO:0000313" key="2">
    <source>
        <dbReference type="Proteomes" id="UP000299102"/>
    </source>
</evidence>
<comment type="caution">
    <text evidence="1">The sequence shown here is derived from an EMBL/GenBank/DDBJ whole genome shotgun (WGS) entry which is preliminary data.</text>
</comment>
<reference evidence="1 2" key="1">
    <citation type="journal article" date="2019" name="Commun. Biol.">
        <title>The bagworm genome reveals a unique fibroin gene that provides high tensile strength.</title>
        <authorList>
            <person name="Kono N."/>
            <person name="Nakamura H."/>
            <person name="Ohtoshi R."/>
            <person name="Tomita M."/>
            <person name="Numata K."/>
            <person name="Arakawa K."/>
        </authorList>
    </citation>
    <scope>NUCLEOTIDE SEQUENCE [LARGE SCALE GENOMIC DNA]</scope>
</reference>
<proteinExistence type="predicted"/>
<evidence type="ECO:0000313" key="1">
    <source>
        <dbReference type="EMBL" id="GBP84319.1"/>
    </source>
</evidence>
<sequence length="103" mass="11546">MPIASEQVQVSPRLRFAATACTRHVATPHGVLGRNYRTHWPRASERRSANCTRSAAGARSSVLFTFRYKVGVKAACVASSFSPSDKRRAPRERIVLSARYWVR</sequence>
<protein>
    <submittedName>
        <fullName evidence="1">Uncharacterized protein</fullName>
    </submittedName>
</protein>
<keyword evidence="2" id="KW-1185">Reference proteome</keyword>
<accession>A0A4C1ZBK4</accession>
<gene>
    <name evidence="1" type="ORF">EVAR_66307_1</name>
</gene>
<dbReference type="EMBL" id="BGZK01001671">
    <property type="protein sequence ID" value="GBP84319.1"/>
    <property type="molecule type" value="Genomic_DNA"/>
</dbReference>